<evidence type="ECO:0000256" key="2">
    <source>
        <dbReference type="ARBA" id="ARBA00022729"/>
    </source>
</evidence>
<sequence>MARLTSIIALFAVALLVADAYAYRTTITTVEVEENRQGREERCRQMSAREELRSCEKYLRQQSRDVLQMRGIENPWRREGGSFDECCRELRNVDEECRCDMLEEIAREEQRQARGQEGRQMLQKARNLPSMCGIRPQRCDF</sequence>
<dbReference type="InterPro" id="IPR000617">
    <property type="entry name" value="Napin/2SS/CON"/>
</dbReference>
<proteinExistence type="inferred from homology"/>
<dbReference type="InterPro" id="IPR036312">
    <property type="entry name" value="Bifun_inhib/LTP/seed_sf"/>
</dbReference>
<dbReference type="Gene3D" id="1.10.110.10">
    <property type="entry name" value="Plant lipid-transfer and hydrophobic proteins"/>
    <property type="match status" value="1"/>
</dbReference>
<comment type="similarity">
    <text evidence="1">Belongs to the 2S seed storage albumins family.</text>
</comment>
<dbReference type="SMR" id="A0A6J1JVR2"/>
<feature type="chain" id="PRO_5027043113" evidence="4">
    <location>
        <begin position="23"/>
        <end position="141"/>
    </location>
</feature>
<dbReference type="KEGG" id="cmax:111489309"/>
<evidence type="ECO:0000313" key="6">
    <source>
        <dbReference type="Proteomes" id="UP000504608"/>
    </source>
</evidence>
<dbReference type="SMART" id="SM00499">
    <property type="entry name" value="AAI"/>
    <property type="match status" value="1"/>
</dbReference>
<dbReference type="CDD" id="cd00261">
    <property type="entry name" value="AAI_SS"/>
    <property type="match status" value="1"/>
</dbReference>
<name>A0A6J1JVR2_CUCMA</name>
<protein>
    <submittedName>
        <fullName evidence="7">2S albumin</fullName>
    </submittedName>
</protein>
<organism evidence="6 7">
    <name type="scientific">Cucurbita maxima</name>
    <name type="common">Pumpkin</name>
    <name type="synonym">Winter squash</name>
    <dbReference type="NCBI Taxonomy" id="3661"/>
    <lineage>
        <taxon>Eukaryota</taxon>
        <taxon>Viridiplantae</taxon>
        <taxon>Streptophyta</taxon>
        <taxon>Embryophyta</taxon>
        <taxon>Tracheophyta</taxon>
        <taxon>Spermatophyta</taxon>
        <taxon>Magnoliopsida</taxon>
        <taxon>eudicotyledons</taxon>
        <taxon>Gunneridae</taxon>
        <taxon>Pentapetalae</taxon>
        <taxon>rosids</taxon>
        <taxon>fabids</taxon>
        <taxon>Cucurbitales</taxon>
        <taxon>Cucurbitaceae</taxon>
        <taxon>Cucurbiteae</taxon>
        <taxon>Cucurbita</taxon>
    </lineage>
</organism>
<dbReference type="RefSeq" id="XP_022993226.1">
    <property type="nucleotide sequence ID" value="XM_023137458.1"/>
</dbReference>
<dbReference type="GeneID" id="111489309"/>
<evidence type="ECO:0000256" key="1">
    <source>
        <dbReference type="ARBA" id="ARBA00008262"/>
    </source>
</evidence>
<dbReference type="PANTHER" id="PTHR35496">
    <property type="entry name" value="2S SEED STORAGE PROTEIN 1-RELATED"/>
    <property type="match status" value="1"/>
</dbReference>
<evidence type="ECO:0000256" key="4">
    <source>
        <dbReference type="SAM" id="SignalP"/>
    </source>
</evidence>
<dbReference type="Proteomes" id="UP000504608">
    <property type="component" value="Unplaced"/>
</dbReference>
<feature type="signal peptide" evidence="4">
    <location>
        <begin position="1"/>
        <end position="22"/>
    </location>
</feature>
<keyword evidence="2 4" id="KW-0732">Signal</keyword>
<evidence type="ECO:0000259" key="5">
    <source>
        <dbReference type="SMART" id="SM00499"/>
    </source>
</evidence>
<evidence type="ECO:0000313" key="7">
    <source>
        <dbReference type="RefSeq" id="XP_022993226.1"/>
    </source>
</evidence>
<dbReference type="PANTHER" id="PTHR35496:SF20">
    <property type="entry name" value="2S SEED STORAGE PROTEIN 1-RELATED"/>
    <property type="match status" value="1"/>
</dbReference>
<evidence type="ECO:0000256" key="3">
    <source>
        <dbReference type="ARBA" id="ARBA00023157"/>
    </source>
</evidence>
<gene>
    <name evidence="7" type="primary">LOC111489309</name>
</gene>
<dbReference type="Pfam" id="PF00234">
    <property type="entry name" value="Tryp_alpha_amyl"/>
    <property type="match status" value="1"/>
</dbReference>
<dbReference type="AlphaFoldDB" id="A0A6J1JVR2"/>
<feature type="domain" description="Bifunctional inhibitor/plant lipid transfer protein/seed storage helical" evidence="5">
    <location>
        <begin position="55"/>
        <end position="139"/>
    </location>
</feature>
<accession>A0A6J1JVR2</accession>
<dbReference type="OrthoDB" id="1922883at2759"/>
<dbReference type="SUPFAM" id="SSF47699">
    <property type="entry name" value="Bifunctional inhibitor/lipid-transfer protein/seed storage 2S albumin"/>
    <property type="match status" value="1"/>
</dbReference>
<dbReference type="GO" id="GO:0045735">
    <property type="term" value="F:nutrient reservoir activity"/>
    <property type="evidence" value="ECO:0007669"/>
    <property type="project" value="InterPro"/>
</dbReference>
<keyword evidence="6" id="KW-1185">Reference proteome</keyword>
<reference evidence="7" key="1">
    <citation type="submission" date="2025-08" db="UniProtKB">
        <authorList>
            <consortium name="RefSeq"/>
        </authorList>
    </citation>
    <scope>IDENTIFICATION</scope>
    <source>
        <tissue evidence="7">Young leaves</tissue>
    </source>
</reference>
<keyword evidence="3" id="KW-1015">Disulfide bond</keyword>
<dbReference type="InterPro" id="IPR016140">
    <property type="entry name" value="Bifunc_inhib/LTP/seed_store"/>
</dbReference>